<dbReference type="SUPFAM" id="SSF56112">
    <property type="entry name" value="Protein kinase-like (PK-like)"/>
    <property type="match status" value="1"/>
</dbReference>
<dbReference type="OMA" id="EASNCGR"/>
<dbReference type="Pfam" id="PF00454">
    <property type="entry name" value="PI3_PI4_kinase"/>
    <property type="match status" value="1"/>
</dbReference>
<reference evidence="2" key="1">
    <citation type="submission" date="2025-08" db="UniProtKB">
        <authorList>
            <consortium name="Ensembl"/>
        </authorList>
    </citation>
    <scope>IDENTIFICATION</scope>
</reference>
<organism evidence="2 3">
    <name type="scientific">Eptatretus burgeri</name>
    <name type="common">Inshore hagfish</name>
    <dbReference type="NCBI Taxonomy" id="7764"/>
    <lineage>
        <taxon>Eukaryota</taxon>
        <taxon>Metazoa</taxon>
        <taxon>Chordata</taxon>
        <taxon>Craniata</taxon>
        <taxon>Vertebrata</taxon>
        <taxon>Cyclostomata</taxon>
        <taxon>Myxini</taxon>
        <taxon>Myxiniformes</taxon>
        <taxon>Myxinidae</taxon>
        <taxon>Eptatretinae</taxon>
        <taxon>Eptatretus</taxon>
    </lineage>
</organism>
<dbReference type="GO" id="GO:0000124">
    <property type="term" value="C:SAGA complex"/>
    <property type="evidence" value="ECO:0007669"/>
    <property type="project" value="TreeGrafter"/>
</dbReference>
<dbReference type="AlphaFoldDB" id="A0A8C4NLY9"/>
<dbReference type="InterPro" id="IPR036940">
    <property type="entry name" value="PI3/4_kinase_cat_sf"/>
</dbReference>
<dbReference type="PANTHER" id="PTHR11139:SF1">
    <property type="entry name" value="TRANSFORMATION_TRANSCRIPTION DOMAIN-ASSOCIATED PROTEIN"/>
    <property type="match status" value="1"/>
</dbReference>
<dbReference type="GO" id="GO:0006281">
    <property type="term" value="P:DNA repair"/>
    <property type="evidence" value="ECO:0007669"/>
    <property type="project" value="TreeGrafter"/>
</dbReference>
<dbReference type="Ensembl" id="ENSEBUT00000007360.1">
    <property type="protein sequence ID" value="ENSEBUP00000006895.1"/>
    <property type="gene ID" value="ENSEBUG00000004526.1"/>
</dbReference>
<dbReference type="InterPro" id="IPR050517">
    <property type="entry name" value="DDR_Repair_Kinase"/>
</dbReference>
<dbReference type="InterPro" id="IPR000403">
    <property type="entry name" value="PI3/4_kinase_cat_dom"/>
</dbReference>
<evidence type="ECO:0000313" key="2">
    <source>
        <dbReference type="Ensembl" id="ENSEBUP00000006895.1"/>
    </source>
</evidence>
<evidence type="ECO:0000259" key="1">
    <source>
        <dbReference type="PROSITE" id="PS50290"/>
    </source>
</evidence>
<dbReference type="PROSITE" id="PS50290">
    <property type="entry name" value="PI3_4_KINASE_3"/>
    <property type="match status" value="1"/>
</dbReference>
<name>A0A8C4NLY9_EPTBU</name>
<dbReference type="Gene3D" id="1.10.1070.11">
    <property type="entry name" value="Phosphatidylinositol 3-/4-kinase, catalytic domain"/>
    <property type="match status" value="1"/>
</dbReference>
<evidence type="ECO:0000313" key="3">
    <source>
        <dbReference type="Proteomes" id="UP000694388"/>
    </source>
</evidence>
<dbReference type="GO" id="GO:0005634">
    <property type="term" value="C:nucleus"/>
    <property type="evidence" value="ECO:0007669"/>
    <property type="project" value="TreeGrafter"/>
</dbReference>
<dbReference type="InterPro" id="IPR011009">
    <property type="entry name" value="Kinase-like_dom_sf"/>
</dbReference>
<sequence>MPKPSHCFIKIASFMPQVEVVKNQVTVARRLRIRGHDGRLYPYLVVDDASPMESRSEERVLQLLRLLNPCLEKSKETARRQLLFTGSNSTERHKSWTSLGCHAALFSHHAHATRGAPHAALRDILKEIQANMVPRGMLKEWALQTFPNSTVYWTFRKMFTLQLALLGFVEFVLHLNRLNPEMLQIVQDTGQLSVANFRFDVDDATGLLDANRPVPFRLTPNISEFLTPIGVSGPLTASMIAVARCFAQPSFKVPSPILYACLVSSPSLRAGGPSTKNQQAMVRRTGHFGVALLKQQTHLPPLRRCAAVRDSSWWWGNVAATTRQSSTMGH</sequence>
<reference evidence="2" key="2">
    <citation type="submission" date="2025-09" db="UniProtKB">
        <authorList>
            <consortium name="Ensembl"/>
        </authorList>
    </citation>
    <scope>IDENTIFICATION</scope>
</reference>
<dbReference type="GeneTree" id="ENSGT00390000017961"/>
<keyword evidence="3" id="KW-1185">Reference proteome</keyword>
<dbReference type="GO" id="GO:0035267">
    <property type="term" value="C:NuA4 histone acetyltransferase complex"/>
    <property type="evidence" value="ECO:0007669"/>
    <property type="project" value="TreeGrafter"/>
</dbReference>
<dbReference type="Proteomes" id="UP000694388">
    <property type="component" value="Unplaced"/>
</dbReference>
<feature type="domain" description="PI3K/PI4K catalytic" evidence="1">
    <location>
        <begin position="15"/>
        <end position="313"/>
    </location>
</feature>
<dbReference type="GO" id="GO:0006355">
    <property type="term" value="P:regulation of DNA-templated transcription"/>
    <property type="evidence" value="ECO:0007669"/>
    <property type="project" value="TreeGrafter"/>
</dbReference>
<proteinExistence type="predicted"/>
<dbReference type="CDD" id="cd05163">
    <property type="entry name" value="PIKK_TRRAP"/>
    <property type="match status" value="1"/>
</dbReference>
<protein>
    <recommendedName>
        <fullName evidence="1">PI3K/PI4K catalytic domain-containing protein</fullName>
    </recommendedName>
</protein>
<accession>A0A8C4NLY9</accession>
<dbReference type="PANTHER" id="PTHR11139">
    <property type="entry name" value="ATAXIA TELANGIECTASIA MUTATED ATM -RELATED"/>
    <property type="match status" value="1"/>
</dbReference>